<gene>
    <name evidence="1" type="ORF">Sjap_017416</name>
</gene>
<evidence type="ECO:0000313" key="2">
    <source>
        <dbReference type="Proteomes" id="UP001417504"/>
    </source>
</evidence>
<organism evidence="1 2">
    <name type="scientific">Stephania japonica</name>
    <dbReference type="NCBI Taxonomy" id="461633"/>
    <lineage>
        <taxon>Eukaryota</taxon>
        <taxon>Viridiplantae</taxon>
        <taxon>Streptophyta</taxon>
        <taxon>Embryophyta</taxon>
        <taxon>Tracheophyta</taxon>
        <taxon>Spermatophyta</taxon>
        <taxon>Magnoliopsida</taxon>
        <taxon>Ranunculales</taxon>
        <taxon>Menispermaceae</taxon>
        <taxon>Menispermoideae</taxon>
        <taxon>Cissampelideae</taxon>
        <taxon>Stephania</taxon>
    </lineage>
</organism>
<sequence>MKRHTKNSCFKLHGYPDWYKNLKPCAEKKPVLESNKNLVNMLESPLDFVDEVSHHYGDLQANMDTMIQQGIERYMKGKQVAGSGETSTVNYAHLKDFAGSTLQRIL</sequence>
<dbReference type="EMBL" id="JBBNAE010000007">
    <property type="protein sequence ID" value="KAK9109356.1"/>
    <property type="molecule type" value="Genomic_DNA"/>
</dbReference>
<accession>A0AAP0I645</accession>
<name>A0AAP0I645_9MAGN</name>
<protein>
    <submittedName>
        <fullName evidence="1">Uncharacterized protein</fullName>
    </submittedName>
</protein>
<evidence type="ECO:0000313" key="1">
    <source>
        <dbReference type="EMBL" id="KAK9109356.1"/>
    </source>
</evidence>
<dbReference type="AlphaFoldDB" id="A0AAP0I645"/>
<dbReference type="Proteomes" id="UP001417504">
    <property type="component" value="Unassembled WGS sequence"/>
</dbReference>
<proteinExistence type="predicted"/>
<comment type="caution">
    <text evidence="1">The sequence shown here is derived from an EMBL/GenBank/DDBJ whole genome shotgun (WGS) entry which is preliminary data.</text>
</comment>
<reference evidence="1 2" key="1">
    <citation type="submission" date="2024-01" db="EMBL/GenBank/DDBJ databases">
        <title>Genome assemblies of Stephania.</title>
        <authorList>
            <person name="Yang L."/>
        </authorList>
    </citation>
    <scope>NUCLEOTIDE SEQUENCE [LARGE SCALE GENOMIC DNA]</scope>
    <source>
        <strain evidence="1">QJT</strain>
        <tissue evidence="1">Leaf</tissue>
    </source>
</reference>
<keyword evidence="2" id="KW-1185">Reference proteome</keyword>